<feature type="compositionally biased region" description="Basic and acidic residues" evidence="2">
    <location>
        <begin position="1"/>
        <end position="12"/>
    </location>
</feature>
<dbReference type="EMBL" id="VTPY01000006">
    <property type="protein sequence ID" value="KAA0010861.1"/>
    <property type="molecule type" value="Genomic_DNA"/>
</dbReference>
<comment type="caution">
    <text evidence="4">The sequence shown here is derived from an EMBL/GenBank/DDBJ whole genome shotgun (WGS) entry which is preliminary data.</text>
</comment>
<dbReference type="InterPro" id="IPR007470">
    <property type="entry name" value="HemX"/>
</dbReference>
<feature type="coiled-coil region" evidence="1">
    <location>
        <begin position="271"/>
        <end position="302"/>
    </location>
</feature>
<gene>
    <name evidence="4" type="ORF">F0A17_16785</name>
</gene>
<organism evidence="4 5">
    <name type="scientific">Billgrantia pellis</name>
    <dbReference type="NCBI Taxonomy" id="2606936"/>
    <lineage>
        <taxon>Bacteria</taxon>
        <taxon>Pseudomonadati</taxon>
        <taxon>Pseudomonadota</taxon>
        <taxon>Gammaproteobacteria</taxon>
        <taxon>Oceanospirillales</taxon>
        <taxon>Halomonadaceae</taxon>
        <taxon>Billgrantia</taxon>
    </lineage>
</organism>
<evidence type="ECO:0000256" key="2">
    <source>
        <dbReference type="SAM" id="MobiDB-lite"/>
    </source>
</evidence>
<keyword evidence="1" id="KW-0175">Coiled coil</keyword>
<evidence type="ECO:0000256" key="3">
    <source>
        <dbReference type="SAM" id="Phobius"/>
    </source>
</evidence>
<feature type="compositionally biased region" description="Low complexity" evidence="2">
    <location>
        <begin position="158"/>
        <end position="191"/>
    </location>
</feature>
<dbReference type="AlphaFoldDB" id="A0A7V7FXU8"/>
<reference evidence="4 5" key="1">
    <citation type="submission" date="2019-08" db="EMBL/GenBank/DDBJ databases">
        <title>Bioinformatics analysis of the strain L3 and L5.</title>
        <authorList>
            <person name="Li X."/>
        </authorList>
    </citation>
    <scope>NUCLEOTIDE SEQUENCE [LARGE SCALE GENOMIC DNA]</scope>
    <source>
        <strain evidence="4 5">L5</strain>
    </source>
</reference>
<keyword evidence="3" id="KW-0812">Transmembrane</keyword>
<dbReference type="RefSeq" id="WP_149329498.1">
    <property type="nucleotide sequence ID" value="NZ_VTPY01000006.1"/>
</dbReference>
<keyword evidence="3" id="KW-0472">Membrane</keyword>
<protein>
    <recommendedName>
        <fullName evidence="6">Uroporphyrin-3 C-methyltransferase</fullName>
    </recommendedName>
</protein>
<dbReference type="Pfam" id="PF04375">
    <property type="entry name" value="HemX"/>
    <property type="match status" value="1"/>
</dbReference>
<feature type="compositionally biased region" description="Low complexity" evidence="2">
    <location>
        <begin position="134"/>
        <end position="144"/>
    </location>
</feature>
<dbReference type="PANTHER" id="PTHR38043">
    <property type="entry name" value="PROTEIN HEMX"/>
    <property type="match status" value="1"/>
</dbReference>
<sequence length="541" mass="56785">MSKQTNDKDEQKAPSAGAQDGKSRETGDKSSASARGHGKPSQSPNEGKAGEGKPATAASDAAGPGDAKGTAGASSEAAKPGADTAGAKSSGGRSAQSAPAVSDKPGQGASGAPSGSATGRPSTGRPGGDDKAAGKSGAADTGSTGDKGKPKTAGQDKPASPTSSGRGAGTGPAAAAGGAGASTGTATTTSGNGKGGGRVAGVLALILVLFLGIGSGLFAWNTWERLDAQQQRLVELEEQAGRKASADEVADLREQFESGEQQRDTELTEALESMRSEFAGYRSEVDEALDRVLEELSREQNTDEREWLHAEAAYLLRLANQRLQLERDVEGAAALLRTADARLSEADNPALLSIRRAIASELSILDSVPQVDRTGLYLTLNAQQERLAELPLSRELEEIPARSGIEEAPSGGWQEQLSRFGQELKDLIVIRHHDEALEGLIAPEQESYLRQSARLVVEQAQLALLEEEQALYEASLDKVLELVRGYYDTENDEVQAVIERLEELRGKTIQPELPDISGSHEALQEFIERRFGSRGERGEDA</sequence>
<feature type="transmembrane region" description="Helical" evidence="3">
    <location>
        <begin position="199"/>
        <end position="220"/>
    </location>
</feature>
<proteinExistence type="predicted"/>
<keyword evidence="5" id="KW-1185">Reference proteome</keyword>
<evidence type="ECO:0008006" key="6">
    <source>
        <dbReference type="Google" id="ProtNLM"/>
    </source>
</evidence>
<feature type="region of interest" description="Disordered" evidence="2">
    <location>
        <begin position="1"/>
        <end position="195"/>
    </location>
</feature>
<evidence type="ECO:0000313" key="5">
    <source>
        <dbReference type="Proteomes" id="UP000486760"/>
    </source>
</evidence>
<evidence type="ECO:0000256" key="1">
    <source>
        <dbReference type="SAM" id="Coils"/>
    </source>
</evidence>
<feature type="compositionally biased region" description="Low complexity" evidence="2">
    <location>
        <begin position="105"/>
        <end position="122"/>
    </location>
</feature>
<dbReference type="PANTHER" id="PTHR38043:SF1">
    <property type="entry name" value="PROTEIN HEMX"/>
    <property type="match status" value="1"/>
</dbReference>
<dbReference type="Proteomes" id="UP000486760">
    <property type="component" value="Unassembled WGS sequence"/>
</dbReference>
<keyword evidence="3" id="KW-1133">Transmembrane helix</keyword>
<evidence type="ECO:0000313" key="4">
    <source>
        <dbReference type="EMBL" id="KAA0010861.1"/>
    </source>
</evidence>
<name>A0A7V7FXU8_9GAMM</name>
<accession>A0A7V7FXU8</accession>